<dbReference type="GO" id="GO:0005929">
    <property type="term" value="C:cilium"/>
    <property type="evidence" value="ECO:0007669"/>
    <property type="project" value="UniProtKB-SubCell"/>
</dbReference>
<dbReference type="PROSITE" id="PS51665">
    <property type="entry name" value="ENKURIN"/>
    <property type="match status" value="1"/>
</dbReference>
<organism evidence="9 10">
    <name type="scientific">Micractinium conductrix</name>
    <dbReference type="NCBI Taxonomy" id="554055"/>
    <lineage>
        <taxon>Eukaryota</taxon>
        <taxon>Viridiplantae</taxon>
        <taxon>Chlorophyta</taxon>
        <taxon>core chlorophytes</taxon>
        <taxon>Trebouxiophyceae</taxon>
        <taxon>Chlorellales</taxon>
        <taxon>Chlorellaceae</taxon>
        <taxon>Chlorella clade</taxon>
        <taxon>Micractinium</taxon>
    </lineage>
</organism>
<evidence type="ECO:0000256" key="3">
    <source>
        <dbReference type="ARBA" id="ARBA00022490"/>
    </source>
</evidence>
<gene>
    <name evidence="9" type="ORF">C2E20_3088</name>
</gene>
<evidence type="ECO:0000256" key="1">
    <source>
        <dbReference type="ARBA" id="ARBA00004138"/>
    </source>
</evidence>
<feature type="region of interest" description="Disordered" evidence="7">
    <location>
        <begin position="42"/>
        <end position="98"/>
    </location>
</feature>
<dbReference type="PANTHER" id="PTHR21490:SF0">
    <property type="entry name" value="ENKURIN"/>
    <property type="match status" value="1"/>
</dbReference>
<dbReference type="GO" id="GO:0005516">
    <property type="term" value="F:calmodulin binding"/>
    <property type="evidence" value="ECO:0007669"/>
    <property type="project" value="TreeGrafter"/>
</dbReference>
<evidence type="ECO:0000256" key="5">
    <source>
        <dbReference type="ARBA" id="ARBA00023273"/>
    </source>
</evidence>
<keyword evidence="3" id="KW-0963">Cytoplasm</keyword>
<dbReference type="Proteomes" id="UP000239649">
    <property type="component" value="Unassembled WGS sequence"/>
</dbReference>
<feature type="domain" description="Enkurin" evidence="8">
    <location>
        <begin position="141"/>
        <end position="233"/>
    </location>
</feature>
<evidence type="ECO:0000256" key="4">
    <source>
        <dbReference type="ARBA" id="ARBA00023212"/>
    </source>
</evidence>
<dbReference type="Pfam" id="PF13864">
    <property type="entry name" value="Enkurin"/>
    <property type="match status" value="1"/>
</dbReference>
<dbReference type="STRING" id="554055.A0A2P6VHW8"/>
<evidence type="ECO:0000313" key="10">
    <source>
        <dbReference type="Proteomes" id="UP000239649"/>
    </source>
</evidence>
<dbReference type="GO" id="GO:0005856">
    <property type="term" value="C:cytoskeleton"/>
    <property type="evidence" value="ECO:0007669"/>
    <property type="project" value="UniProtKB-SubCell"/>
</dbReference>
<reference evidence="9 10" key="1">
    <citation type="journal article" date="2018" name="Plant J.">
        <title>Genome sequences of Chlorella sorokiniana UTEX 1602 and Micractinium conductrix SAG 241.80: implications to maltose excretion by a green alga.</title>
        <authorList>
            <person name="Arriola M.B."/>
            <person name="Velmurugan N."/>
            <person name="Zhang Y."/>
            <person name="Plunkett M.H."/>
            <person name="Hondzo H."/>
            <person name="Barney B.M."/>
        </authorList>
    </citation>
    <scope>NUCLEOTIDE SEQUENCE [LARGE SCALE GENOMIC DNA]</scope>
    <source>
        <strain evidence="9 10">SAG 241.80</strain>
    </source>
</reference>
<keyword evidence="6" id="KW-0175">Coiled coil</keyword>
<feature type="compositionally biased region" description="Polar residues" evidence="7">
    <location>
        <begin position="1"/>
        <end position="15"/>
    </location>
</feature>
<keyword evidence="5" id="KW-0966">Cell projection</keyword>
<dbReference type="EMBL" id="LHPF02000006">
    <property type="protein sequence ID" value="PSC73668.1"/>
    <property type="molecule type" value="Genomic_DNA"/>
</dbReference>
<evidence type="ECO:0000313" key="9">
    <source>
        <dbReference type="EMBL" id="PSC73668.1"/>
    </source>
</evidence>
<evidence type="ECO:0000259" key="8">
    <source>
        <dbReference type="PROSITE" id="PS51665"/>
    </source>
</evidence>
<keyword evidence="4" id="KW-0206">Cytoskeleton</keyword>
<dbReference type="AlphaFoldDB" id="A0A2P6VHW8"/>
<accession>A0A2P6VHW8</accession>
<comment type="subcellular location">
    <subcellularLocation>
        <location evidence="1">Cell projection</location>
        <location evidence="1">Cilium</location>
    </subcellularLocation>
    <subcellularLocation>
        <location evidence="2">Cytoplasm</location>
        <location evidence="2">Cytoskeleton</location>
    </subcellularLocation>
</comment>
<evidence type="ECO:0000256" key="7">
    <source>
        <dbReference type="SAM" id="MobiDB-lite"/>
    </source>
</evidence>
<dbReference type="PANTHER" id="PTHR21490">
    <property type="entry name" value="ENKURIN-RELATED"/>
    <property type="match status" value="1"/>
</dbReference>
<name>A0A2P6VHW8_9CHLO</name>
<proteinExistence type="predicted"/>
<feature type="region of interest" description="Disordered" evidence="7">
    <location>
        <begin position="141"/>
        <end position="165"/>
    </location>
</feature>
<evidence type="ECO:0000256" key="6">
    <source>
        <dbReference type="SAM" id="Coils"/>
    </source>
</evidence>
<dbReference type="InterPro" id="IPR027012">
    <property type="entry name" value="Enkurin_dom"/>
</dbReference>
<dbReference type="OrthoDB" id="2123594at2759"/>
<evidence type="ECO:0000256" key="2">
    <source>
        <dbReference type="ARBA" id="ARBA00004245"/>
    </source>
</evidence>
<feature type="region of interest" description="Disordered" evidence="7">
    <location>
        <begin position="1"/>
        <end position="28"/>
    </location>
</feature>
<comment type="caution">
    <text evidence="9">The sequence shown here is derived from an EMBL/GenBank/DDBJ whole genome shotgun (WGS) entry which is preliminary data.</text>
</comment>
<dbReference type="InterPro" id="IPR052102">
    <property type="entry name" value="Enkurin_domain-protein"/>
</dbReference>
<feature type="compositionally biased region" description="Basic and acidic residues" evidence="7">
    <location>
        <begin position="141"/>
        <end position="152"/>
    </location>
</feature>
<feature type="coiled-coil region" evidence="6">
    <location>
        <begin position="201"/>
        <end position="228"/>
    </location>
</feature>
<keyword evidence="10" id="KW-1185">Reference proteome</keyword>
<feature type="compositionally biased region" description="Basic and acidic residues" evidence="7">
    <location>
        <begin position="61"/>
        <end position="71"/>
    </location>
</feature>
<protein>
    <submittedName>
        <fullName evidence="9">Enkurin</fullName>
    </submittedName>
</protein>
<sequence>MSGTAQYSASLSASADATRRLRSKDVGPVPCSLLGVKEVRARGTMGPGSGEELVSTTKFLKAHEREPRLPDPAKPAPKERRKAPLVPRDDKPLMGLSSGRDFLSTNVAEAAAATPKYQDQEEVRYVFKPYFGELPPYLQQRKREQAEQREAAARAAQPQQDEEEGVQVLRGEALEELLRHLKLKWQSLNEAYVRLPCVTDTPSKKRRKEELEAQLTEIERDVRMLSKASVVRIGA</sequence>